<dbReference type="Pfam" id="PF03816">
    <property type="entry name" value="LytR_cpsA_psr"/>
    <property type="match status" value="1"/>
</dbReference>
<protein>
    <submittedName>
        <fullName evidence="8">LCP family protein</fullName>
    </submittedName>
</protein>
<evidence type="ECO:0000259" key="7">
    <source>
        <dbReference type="Pfam" id="PF03816"/>
    </source>
</evidence>
<dbReference type="Proteomes" id="UP001597383">
    <property type="component" value="Unassembled WGS sequence"/>
</dbReference>
<dbReference type="RefSeq" id="WP_377556273.1">
    <property type="nucleotide sequence ID" value="NZ_JBHUHQ010000015.1"/>
</dbReference>
<dbReference type="InterPro" id="IPR004474">
    <property type="entry name" value="LytR_CpsA_psr"/>
</dbReference>
<evidence type="ECO:0000256" key="5">
    <source>
        <dbReference type="SAM" id="MobiDB-lite"/>
    </source>
</evidence>
<keyword evidence="4 6" id="KW-1133">Transmembrane helix</keyword>
<evidence type="ECO:0000256" key="2">
    <source>
        <dbReference type="ARBA" id="ARBA00022692"/>
    </source>
</evidence>
<accession>A0ABW4W0X4</accession>
<sequence>MTKNNSSQSRVVKRTKKRKLRKRIYFILIPMVIVILGFGYALSLYIKADSVLSESYEDDGREKSNLRQAKVDPKEDNVSILIIGVDENNHRGNSENARSDALLLATLNKKDKSVKLLSIPRDSYVYIPEVGYEDKITHAHAFGGPQATIETVENLLDIPVDYFVKMNFHAFVDVVDAINGINVDVPYEFYESDSNDKKNSIHLLAGEQTLNGEEALALARTRKLDNDIERGKRQMDIVKSVAKKATSVSSVLKFDDVIEAVGSNMTTNLSFNEMKSFISYATSGSELNIDSFSLEGQDYQPAGTYYWQLDEIALNETKSLLQNHLEISDENSSSASVNAEGNNDSSDSY</sequence>
<dbReference type="PANTHER" id="PTHR33392:SF3">
    <property type="entry name" value="POLYISOPRENYL-TEICHOIC ACID--PEPTIDOGLYCAN TEICHOIC ACID TRANSFERASE TAGT"/>
    <property type="match status" value="1"/>
</dbReference>
<name>A0ABW4W0X4_9BACI</name>
<comment type="caution">
    <text evidence="8">The sequence shown here is derived from an EMBL/GenBank/DDBJ whole genome shotgun (WGS) entry which is preliminary data.</text>
</comment>
<evidence type="ECO:0000313" key="8">
    <source>
        <dbReference type="EMBL" id="MFD2044495.1"/>
    </source>
</evidence>
<dbReference type="Gene3D" id="3.40.630.190">
    <property type="entry name" value="LCP protein"/>
    <property type="match status" value="1"/>
</dbReference>
<dbReference type="InterPro" id="IPR050922">
    <property type="entry name" value="LytR/CpsA/Psr_CW_biosynth"/>
</dbReference>
<dbReference type="NCBIfam" id="TIGR00350">
    <property type="entry name" value="lytR_cpsA_psr"/>
    <property type="match status" value="1"/>
</dbReference>
<feature type="transmembrane region" description="Helical" evidence="6">
    <location>
        <begin position="24"/>
        <end position="46"/>
    </location>
</feature>
<keyword evidence="2 6" id="KW-0812">Transmembrane</keyword>
<evidence type="ECO:0000313" key="9">
    <source>
        <dbReference type="Proteomes" id="UP001597383"/>
    </source>
</evidence>
<evidence type="ECO:0000256" key="4">
    <source>
        <dbReference type="ARBA" id="ARBA00022989"/>
    </source>
</evidence>
<keyword evidence="3" id="KW-0735">Signal-anchor</keyword>
<proteinExistence type="inferred from homology"/>
<keyword evidence="6" id="KW-0472">Membrane</keyword>
<feature type="domain" description="Cell envelope-related transcriptional attenuator" evidence="7">
    <location>
        <begin position="98"/>
        <end position="246"/>
    </location>
</feature>
<dbReference type="PANTHER" id="PTHR33392">
    <property type="entry name" value="POLYISOPRENYL-TEICHOIC ACID--PEPTIDOGLYCAN TEICHOIC ACID TRANSFERASE TAGU"/>
    <property type="match status" value="1"/>
</dbReference>
<gene>
    <name evidence="8" type="ORF">ACFSJF_09470</name>
</gene>
<comment type="similarity">
    <text evidence="1">Belongs to the LytR/CpsA/Psr (LCP) family.</text>
</comment>
<evidence type="ECO:0000256" key="3">
    <source>
        <dbReference type="ARBA" id="ARBA00022968"/>
    </source>
</evidence>
<reference evidence="9" key="1">
    <citation type="journal article" date="2019" name="Int. J. Syst. Evol. Microbiol.">
        <title>The Global Catalogue of Microorganisms (GCM) 10K type strain sequencing project: providing services to taxonomists for standard genome sequencing and annotation.</title>
        <authorList>
            <consortium name="The Broad Institute Genomics Platform"/>
            <consortium name="The Broad Institute Genome Sequencing Center for Infectious Disease"/>
            <person name="Wu L."/>
            <person name="Ma J."/>
        </authorList>
    </citation>
    <scope>NUCLEOTIDE SEQUENCE [LARGE SCALE GENOMIC DNA]</scope>
    <source>
        <strain evidence="9">R28</strain>
    </source>
</reference>
<evidence type="ECO:0000256" key="1">
    <source>
        <dbReference type="ARBA" id="ARBA00006068"/>
    </source>
</evidence>
<feature type="region of interest" description="Disordered" evidence="5">
    <location>
        <begin position="330"/>
        <end position="349"/>
    </location>
</feature>
<dbReference type="EMBL" id="JBHUHQ010000015">
    <property type="protein sequence ID" value="MFD2044495.1"/>
    <property type="molecule type" value="Genomic_DNA"/>
</dbReference>
<keyword evidence="9" id="KW-1185">Reference proteome</keyword>
<evidence type="ECO:0000256" key="6">
    <source>
        <dbReference type="SAM" id="Phobius"/>
    </source>
</evidence>
<organism evidence="8 9">
    <name type="scientific">Ornithinibacillus salinisoli</name>
    <dbReference type="NCBI Taxonomy" id="1848459"/>
    <lineage>
        <taxon>Bacteria</taxon>
        <taxon>Bacillati</taxon>
        <taxon>Bacillota</taxon>
        <taxon>Bacilli</taxon>
        <taxon>Bacillales</taxon>
        <taxon>Bacillaceae</taxon>
        <taxon>Ornithinibacillus</taxon>
    </lineage>
</organism>